<feature type="transmembrane region" description="Helical" evidence="7">
    <location>
        <begin position="59"/>
        <end position="77"/>
    </location>
</feature>
<sequence>MDESLCACWRECGTDDDHPSWFVKDCCGMICATITQGLLIFAEYVVVVDVIMPWMGDSFWGQFHVVAFSTIVALAMISHVRAMTTDPGAVPKNAVPADFEPGDTGKSFRVCLKCDAYKPPRTHHCSICQRCIVKLDHHCPWVNNCVALGNHKFFLLFLLYVFSASVYALTLLMARFAHCSGKSVSPRRKRLRAERLRKQDVQSEMLDTAVEAAIDVAVQTMTGNKDEPVFYPECNMSVLANILMFFVIVEGVLFGLFTMCMLCDQTNMVLTANSKIDRLQGARSSKRPICDNLTEVFGGEPRFSIFWLLPTKISHTRPEEVYGYRVHDPSELAAMTSVTIPDGAEMPEDLTHAVSSTSTMNSDGLQRKVEFV</sequence>
<dbReference type="PANTHER" id="PTHR12246">
    <property type="entry name" value="PALMITOYLTRANSFERASE ZDHHC16"/>
    <property type="match status" value="1"/>
</dbReference>
<keyword evidence="10" id="KW-1185">Reference proteome</keyword>
<evidence type="ECO:0000256" key="3">
    <source>
        <dbReference type="ARBA" id="ARBA00022692"/>
    </source>
</evidence>
<dbReference type="InterPro" id="IPR001594">
    <property type="entry name" value="Palmitoyltrfase_DHHC"/>
</dbReference>
<dbReference type="AlphaFoldDB" id="A0A2R5GDT6"/>
<dbReference type="PROSITE" id="PS50216">
    <property type="entry name" value="DHHC"/>
    <property type="match status" value="1"/>
</dbReference>
<dbReference type="EC" id="2.3.1.225" evidence="7"/>
<evidence type="ECO:0000256" key="2">
    <source>
        <dbReference type="ARBA" id="ARBA00022679"/>
    </source>
</evidence>
<keyword evidence="5 7" id="KW-0472">Membrane</keyword>
<proteinExistence type="inferred from homology"/>
<comment type="catalytic activity">
    <reaction evidence="7">
        <text>L-cysteinyl-[protein] + hexadecanoyl-CoA = S-hexadecanoyl-L-cysteinyl-[protein] + CoA</text>
        <dbReference type="Rhea" id="RHEA:36683"/>
        <dbReference type="Rhea" id="RHEA-COMP:10131"/>
        <dbReference type="Rhea" id="RHEA-COMP:11032"/>
        <dbReference type="ChEBI" id="CHEBI:29950"/>
        <dbReference type="ChEBI" id="CHEBI:57287"/>
        <dbReference type="ChEBI" id="CHEBI:57379"/>
        <dbReference type="ChEBI" id="CHEBI:74151"/>
        <dbReference type="EC" id="2.3.1.225"/>
    </reaction>
</comment>
<evidence type="ECO:0000256" key="4">
    <source>
        <dbReference type="ARBA" id="ARBA00022989"/>
    </source>
</evidence>
<feature type="transmembrane region" description="Helical" evidence="7">
    <location>
        <begin position="153"/>
        <end position="177"/>
    </location>
</feature>
<comment type="domain">
    <text evidence="7">The DHHC domain is required for palmitoyltransferase activity.</text>
</comment>
<reference evidence="9 10" key="1">
    <citation type="submission" date="2017-12" db="EMBL/GenBank/DDBJ databases">
        <title>Sequencing, de novo assembly and annotation of complete genome of a new Thraustochytrid species, strain FCC1311.</title>
        <authorList>
            <person name="Sedici K."/>
            <person name="Godart F."/>
            <person name="Aiese Cigliano R."/>
            <person name="Sanseverino W."/>
            <person name="Barakat M."/>
            <person name="Ortet P."/>
            <person name="Marechal E."/>
            <person name="Cagnac O."/>
            <person name="Amato A."/>
        </authorList>
    </citation>
    <scope>NUCLEOTIDE SEQUENCE [LARGE SCALE GENOMIC DNA]</scope>
</reference>
<comment type="caution">
    <text evidence="9">The sequence shown here is derived from an EMBL/GenBank/DDBJ whole genome shotgun (WGS) entry which is preliminary data.</text>
</comment>
<dbReference type="InParanoid" id="A0A2R5GDT6"/>
<evidence type="ECO:0000256" key="1">
    <source>
        <dbReference type="ARBA" id="ARBA00004141"/>
    </source>
</evidence>
<feature type="domain" description="Palmitoyltransferase DHHC" evidence="8">
    <location>
        <begin position="108"/>
        <end position="278"/>
    </location>
</feature>
<keyword evidence="4 7" id="KW-1133">Transmembrane helix</keyword>
<evidence type="ECO:0000256" key="6">
    <source>
        <dbReference type="ARBA" id="ARBA00023315"/>
    </source>
</evidence>
<dbReference type="Proteomes" id="UP000241890">
    <property type="component" value="Unassembled WGS sequence"/>
</dbReference>
<protein>
    <recommendedName>
        <fullName evidence="7">Palmitoyltransferase</fullName>
        <ecNumber evidence="7">2.3.1.225</ecNumber>
    </recommendedName>
</protein>
<keyword evidence="3 7" id="KW-0812">Transmembrane</keyword>
<dbReference type="OrthoDB" id="331948at2759"/>
<feature type="transmembrane region" description="Helical" evidence="7">
    <location>
        <begin position="238"/>
        <end position="262"/>
    </location>
</feature>
<evidence type="ECO:0000256" key="5">
    <source>
        <dbReference type="ARBA" id="ARBA00023136"/>
    </source>
</evidence>
<accession>A0A2R5GDT6</accession>
<dbReference type="Pfam" id="PF01529">
    <property type="entry name" value="DHHC"/>
    <property type="match status" value="1"/>
</dbReference>
<dbReference type="InterPro" id="IPR039859">
    <property type="entry name" value="PFA4/ZDH16/20/ERF2-like"/>
</dbReference>
<evidence type="ECO:0000259" key="8">
    <source>
        <dbReference type="Pfam" id="PF01529"/>
    </source>
</evidence>
<dbReference type="EMBL" id="BEYU01000053">
    <property type="protein sequence ID" value="GBG29100.1"/>
    <property type="molecule type" value="Genomic_DNA"/>
</dbReference>
<evidence type="ECO:0000256" key="7">
    <source>
        <dbReference type="RuleBase" id="RU079119"/>
    </source>
</evidence>
<dbReference type="GO" id="GO:0016020">
    <property type="term" value="C:membrane"/>
    <property type="evidence" value="ECO:0007669"/>
    <property type="project" value="UniProtKB-SubCell"/>
</dbReference>
<name>A0A2R5GDT6_9STRA</name>
<evidence type="ECO:0000313" key="10">
    <source>
        <dbReference type="Proteomes" id="UP000241890"/>
    </source>
</evidence>
<gene>
    <name evidence="9" type="ORF">FCC1311_053232</name>
</gene>
<dbReference type="GO" id="GO:0019706">
    <property type="term" value="F:protein-cysteine S-palmitoyltransferase activity"/>
    <property type="evidence" value="ECO:0007669"/>
    <property type="project" value="UniProtKB-EC"/>
</dbReference>
<comment type="subcellular location">
    <subcellularLocation>
        <location evidence="1">Membrane</location>
        <topology evidence="1">Multi-pass membrane protein</topology>
    </subcellularLocation>
</comment>
<feature type="transmembrane region" description="Helical" evidence="7">
    <location>
        <begin position="26"/>
        <end position="47"/>
    </location>
</feature>
<evidence type="ECO:0000313" key="9">
    <source>
        <dbReference type="EMBL" id="GBG29100.1"/>
    </source>
</evidence>
<keyword evidence="6 7" id="KW-0012">Acyltransferase</keyword>
<comment type="similarity">
    <text evidence="7">Belongs to the DHHC palmitoyltransferase family.</text>
</comment>
<organism evidence="9 10">
    <name type="scientific">Hondaea fermentalgiana</name>
    <dbReference type="NCBI Taxonomy" id="2315210"/>
    <lineage>
        <taxon>Eukaryota</taxon>
        <taxon>Sar</taxon>
        <taxon>Stramenopiles</taxon>
        <taxon>Bigyra</taxon>
        <taxon>Labyrinthulomycetes</taxon>
        <taxon>Thraustochytrida</taxon>
        <taxon>Thraustochytriidae</taxon>
        <taxon>Hondaea</taxon>
    </lineage>
</organism>
<keyword evidence="2 7" id="KW-0808">Transferase</keyword>